<comment type="caution">
    <text evidence="1">The sequence shown here is derived from an EMBL/GenBank/DDBJ whole genome shotgun (WGS) entry which is preliminary data.</text>
</comment>
<evidence type="ECO:0000313" key="1">
    <source>
        <dbReference type="EMBL" id="KAL3568720.1"/>
    </source>
</evidence>
<protein>
    <submittedName>
        <fullName evidence="1">Uncharacterized protein</fullName>
    </submittedName>
</protein>
<name>A0ACC4AR86_POPAL</name>
<sequence length="232" mass="26384">MVVHIMKKEACASTYQEECTYQQVFDFKQAAAEPLITSDEKAANFTLRTWTDIIKAARIYHCGNLRIRNKHVPIRVHEHEKHICDVQEMTKRSPHALLGGMYIQVAMIYQREKEINSILLSYHVGRKRDDAKWPLLTIKTLFIYVSSVLGMNLDNLGFCAHHTRSYDLILPCAIQNNFPGRQGVREHEEMTVVEEAHAVSGDRDCSTVSTLNKLTLVSLSPGCKVQAQASRT</sequence>
<gene>
    <name evidence="1" type="ORF">D5086_028610</name>
</gene>
<evidence type="ECO:0000313" key="2">
    <source>
        <dbReference type="Proteomes" id="UP000309997"/>
    </source>
</evidence>
<keyword evidence="2" id="KW-1185">Reference proteome</keyword>
<reference evidence="1 2" key="1">
    <citation type="journal article" date="2024" name="Plant Biotechnol. J.">
        <title>Genome and CRISPR/Cas9 system of a widespread forest tree (Populus alba) in the world.</title>
        <authorList>
            <person name="Liu Y.J."/>
            <person name="Jiang P.F."/>
            <person name="Han X.M."/>
            <person name="Li X.Y."/>
            <person name="Wang H.M."/>
            <person name="Wang Y.J."/>
            <person name="Wang X.X."/>
            <person name="Zeng Q.Y."/>
        </authorList>
    </citation>
    <scope>NUCLEOTIDE SEQUENCE [LARGE SCALE GENOMIC DNA]</scope>
    <source>
        <strain evidence="2">cv. PAL-ZL1</strain>
    </source>
</reference>
<dbReference type="EMBL" id="RCHU02000016">
    <property type="protein sequence ID" value="KAL3568720.1"/>
    <property type="molecule type" value="Genomic_DNA"/>
</dbReference>
<proteinExistence type="predicted"/>
<accession>A0ACC4AR86</accession>
<dbReference type="Proteomes" id="UP000309997">
    <property type="component" value="Unassembled WGS sequence"/>
</dbReference>
<organism evidence="1 2">
    <name type="scientific">Populus alba</name>
    <name type="common">White poplar</name>
    <dbReference type="NCBI Taxonomy" id="43335"/>
    <lineage>
        <taxon>Eukaryota</taxon>
        <taxon>Viridiplantae</taxon>
        <taxon>Streptophyta</taxon>
        <taxon>Embryophyta</taxon>
        <taxon>Tracheophyta</taxon>
        <taxon>Spermatophyta</taxon>
        <taxon>Magnoliopsida</taxon>
        <taxon>eudicotyledons</taxon>
        <taxon>Gunneridae</taxon>
        <taxon>Pentapetalae</taxon>
        <taxon>rosids</taxon>
        <taxon>fabids</taxon>
        <taxon>Malpighiales</taxon>
        <taxon>Salicaceae</taxon>
        <taxon>Saliceae</taxon>
        <taxon>Populus</taxon>
    </lineage>
</organism>